<gene>
    <name evidence="2" type="ordered locus">EcE24377A_3459</name>
</gene>
<keyword evidence="3" id="KW-1185">Reference proteome</keyword>
<evidence type="ECO:0000313" key="3">
    <source>
        <dbReference type="Proteomes" id="UP000001122"/>
    </source>
</evidence>
<organism evidence="2 3">
    <name type="scientific">Escherichia coli O139:H28 (strain E24377A / ETEC)</name>
    <dbReference type="NCBI Taxonomy" id="331111"/>
    <lineage>
        <taxon>Bacteria</taxon>
        <taxon>Pseudomonadati</taxon>
        <taxon>Pseudomonadota</taxon>
        <taxon>Gammaproteobacteria</taxon>
        <taxon>Enterobacterales</taxon>
        <taxon>Enterobacteriaceae</taxon>
        <taxon>Escherichia</taxon>
    </lineage>
</organism>
<evidence type="ECO:0000313" key="2">
    <source>
        <dbReference type="EMBL" id="ABV17343.1"/>
    </source>
</evidence>
<evidence type="ECO:0000256" key="1">
    <source>
        <dbReference type="SAM" id="MobiDB-lite"/>
    </source>
</evidence>
<dbReference type="HOGENOM" id="CLU_3327880_0_0_6"/>
<dbReference type="KEGG" id="ecw:EcE24377A_3459"/>
<proteinExistence type="predicted"/>
<dbReference type="EMBL" id="CP000800">
    <property type="protein sequence ID" value="ABV17343.1"/>
    <property type="molecule type" value="Genomic_DNA"/>
</dbReference>
<accession>A7ZRM6</accession>
<feature type="region of interest" description="Disordered" evidence="1">
    <location>
        <begin position="1"/>
        <end position="26"/>
    </location>
</feature>
<dbReference type="Proteomes" id="UP000001122">
    <property type="component" value="Chromosome"/>
</dbReference>
<sequence length="42" mass="4317">MKKTAPDGAVSGMPAIRETGPGKNLQAITVSTKANHHALVMS</sequence>
<dbReference type="AlphaFoldDB" id="A7ZRM6"/>
<reference evidence="3" key="1">
    <citation type="journal article" date="2008" name="J. Bacteriol.">
        <title>The pangenome structure of Escherichia coli: comparative genomic analysis of E. coli commensal and pathogenic isolates.</title>
        <authorList>
            <person name="Rasko D.A."/>
            <person name="Rosovitz M.J."/>
            <person name="Myers G.S."/>
            <person name="Mongodin E.F."/>
            <person name="Fricke W.F."/>
            <person name="Gajer P."/>
            <person name="Crabtree J."/>
            <person name="Sebaihia M."/>
            <person name="Thomson N.R."/>
            <person name="Chaudhuri R."/>
            <person name="Henderson I.R."/>
            <person name="Sperandio V."/>
            <person name="Ravel J."/>
        </authorList>
    </citation>
    <scope>NUCLEOTIDE SEQUENCE [LARGE SCALE GENOMIC DNA]</scope>
    <source>
        <strain evidence="3">E24377A / ETEC</strain>
    </source>
</reference>
<protein>
    <submittedName>
        <fullName evidence="2">Uncharacterized protein</fullName>
    </submittedName>
</protein>
<name>A7ZRM6_ECO24</name>